<name>A0A9N6WYG9_9CRUS</name>
<reference evidence="6" key="1">
    <citation type="submission" date="2021-04" db="EMBL/GenBank/DDBJ databases">
        <authorList>
            <person name="Cornetti L."/>
        </authorList>
    </citation>
    <scope>NUCLEOTIDE SEQUENCE</scope>
</reference>
<accession>A0A9N6WYG9</accession>
<proteinExistence type="inferred from homology"/>
<feature type="compositionally biased region" description="Polar residues" evidence="4">
    <location>
        <begin position="8"/>
        <end position="20"/>
    </location>
</feature>
<evidence type="ECO:0000256" key="3">
    <source>
        <dbReference type="ARBA" id="ARBA00023163"/>
    </source>
</evidence>
<dbReference type="GO" id="GO:0006355">
    <property type="term" value="P:regulation of DNA-templated transcription"/>
    <property type="evidence" value="ECO:0007669"/>
    <property type="project" value="InterPro"/>
</dbReference>
<organism evidence="6">
    <name type="scientific">Lynceus sp. MCZ IZ 141354</name>
    <dbReference type="NCBI Taxonomy" id="1930659"/>
    <lineage>
        <taxon>Eukaryota</taxon>
        <taxon>Metazoa</taxon>
        <taxon>Ecdysozoa</taxon>
        <taxon>Arthropoda</taxon>
        <taxon>Crustacea</taxon>
        <taxon>Branchiopoda</taxon>
        <taxon>Diplostraca</taxon>
        <taxon>Laevicaudata</taxon>
        <taxon>Lynceidae</taxon>
        <taxon>Lynceus</taxon>
    </lineage>
</organism>
<dbReference type="Gene3D" id="2.30.30.1020">
    <property type="entry name" value="CCR4-NOT complex subunit 2/3/5, C-terminal domain"/>
    <property type="match status" value="1"/>
</dbReference>
<keyword evidence="2" id="KW-0805">Transcription regulation</keyword>
<dbReference type="InterPro" id="IPR007282">
    <property type="entry name" value="NOT2/3/5_C"/>
</dbReference>
<keyword evidence="3" id="KW-0804">Transcription</keyword>
<dbReference type="Pfam" id="PF04153">
    <property type="entry name" value="NOT2_3_5_C"/>
    <property type="match status" value="1"/>
</dbReference>
<dbReference type="GO" id="GO:0030015">
    <property type="term" value="C:CCR4-NOT core complex"/>
    <property type="evidence" value="ECO:0007669"/>
    <property type="project" value="InterPro"/>
</dbReference>
<evidence type="ECO:0000256" key="2">
    <source>
        <dbReference type="ARBA" id="ARBA00023015"/>
    </source>
</evidence>
<feature type="domain" description="NOT2/NOT3/NOT5 C-terminal" evidence="5">
    <location>
        <begin position="261"/>
        <end position="376"/>
    </location>
</feature>
<dbReference type="AlphaFoldDB" id="A0A9N6WYG9"/>
<dbReference type="InterPro" id="IPR040168">
    <property type="entry name" value="Not2/3/5"/>
</dbReference>
<evidence type="ECO:0000256" key="4">
    <source>
        <dbReference type="SAM" id="MobiDB-lite"/>
    </source>
</evidence>
<comment type="similarity">
    <text evidence="1">Belongs to the CNOT2/3/5 family.</text>
</comment>
<sequence length="378" mass="40751">MGPGGPLTSPNRGNVLSLSSSAGSQRIGGLIGQRAIELPTPGDKRPLGFGGPAIGTFPTAVGPASRMGSFQGSSQGVQGLQGHFGMPMGMDIAPPSTLDLSEFPSLTNRLGNDSLSSSLTSRANYGSLVGIMKTPTSESTEFTMSSEDFPALPGTQTVNENNTSGQGINSSLFFCIAESKNTASVCATSMGLTSGNKRGLQISSEGKVTNIPSNMVADQFGMAGLLTFIRVAETDSSLVSLALGSDLTTLGLNLTSPDVLYTTFGGPWSETPCRPQDIDFHGPPEYLTNSFIKEKLPHPKLSRYTEDLLFYLFYTYTGDVLQLAAATELYNREWRFHKDERIWITRLPGAQVFEKTTTYERASYLCFDPHHWRKATRR</sequence>
<evidence type="ECO:0000313" key="6">
    <source>
        <dbReference type="EMBL" id="CAG4645530.1"/>
    </source>
</evidence>
<evidence type="ECO:0000259" key="5">
    <source>
        <dbReference type="Pfam" id="PF04153"/>
    </source>
</evidence>
<dbReference type="EMBL" id="OC988875">
    <property type="protein sequence ID" value="CAG4645530.1"/>
    <property type="molecule type" value="Genomic_DNA"/>
</dbReference>
<dbReference type="InterPro" id="IPR038635">
    <property type="entry name" value="CCR4-NOT_su2/3/5_C_sf"/>
</dbReference>
<evidence type="ECO:0000256" key="1">
    <source>
        <dbReference type="ARBA" id="ARBA00007682"/>
    </source>
</evidence>
<dbReference type="PANTHER" id="PTHR23326">
    <property type="entry name" value="CCR4 NOT-RELATED"/>
    <property type="match status" value="1"/>
</dbReference>
<dbReference type="FunFam" id="2.30.30.1020:FF:000005">
    <property type="entry name" value="Regena, isoform C"/>
    <property type="match status" value="1"/>
</dbReference>
<feature type="region of interest" description="Disordered" evidence="4">
    <location>
        <begin position="1"/>
        <end position="20"/>
    </location>
</feature>
<dbReference type="GO" id="GO:2000036">
    <property type="term" value="P:regulation of stem cell population maintenance"/>
    <property type="evidence" value="ECO:0007669"/>
    <property type="project" value="UniProtKB-ARBA"/>
</dbReference>
<protein>
    <submittedName>
        <fullName evidence="6">EOG090X06CC</fullName>
    </submittedName>
</protein>
<gene>
    <name evidence="6" type="primary">EOG090X06CC</name>
</gene>